<keyword evidence="2" id="KW-1185">Reference proteome</keyword>
<organism evidence="1 2">
    <name type="scientific">Entomophthora muscae</name>
    <dbReference type="NCBI Taxonomy" id="34485"/>
    <lineage>
        <taxon>Eukaryota</taxon>
        <taxon>Fungi</taxon>
        <taxon>Fungi incertae sedis</taxon>
        <taxon>Zoopagomycota</taxon>
        <taxon>Entomophthoromycotina</taxon>
        <taxon>Entomophthoromycetes</taxon>
        <taxon>Entomophthorales</taxon>
        <taxon>Entomophthoraceae</taxon>
        <taxon>Entomophthora</taxon>
    </lineage>
</organism>
<dbReference type="EMBL" id="QTSX02007114">
    <property type="protein sequence ID" value="KAJ9051351.1"/>
    <property type="molecule type" value="Genomic_DNA"/>
</dbReference>
<comment type="caution">
    <text evidence="1">The sequence shown here is derived from an EMBL/GenBank/DDBJ whole genome shotgun (WGS) entry which is preliminary data.</text>
</comment>
<accession>A0ACC2RMR7</accession>
<reference evidence="1" key="1">
    <citation type="submission" date="2022-04" db="EMBL/GenBank/DDBJ databases">
        <title>Genome of the entomopathogenic fungus Entomophthora muscae.</title>
        <authorList>
            <person name="Elya C."/>
            <person name="Lovett B.R."/>
            <person name="Lee E."/>
            <person name="Macias A.M."/>
            <person name="Hajek A.E."/>
            <person name="De Bivort B.L."/>
            <person name="Kasson M.T."/>
            <person name="De Fine Licht H.H."/>
            <person name="Stajich J.E."/>
        </authorList>
    </citation>
    <scope>NUCLEOTIDE SEQUENCE</scope>
    <source>
        <strain evidence="1">Berkeley</strain>
    </source>
</reference>
<sequence>MVQTHSKVQASQEATKEVSKPYVHQLLDNMSDTEPQCLGDATLLRGANVDIPIETMKDHHLELCDSIFKFLSTANNLDIHFVNKIGSSYSECTYADISVNKLKVRAIIDTGAPINVMSSKLVRQMGLSPDIGHKKQYGTAGLDCTTDQGTYSTLPLRFGSLAVSAPDIVLPNESYNILIGTLVMRQYGVKTDLENDVLKILGQVIPLYYNHSNPEMGSQTTPCVNLAYCNGVVPVKYHKLGRQVKHLLTQVEEYKGLLLHTNSSYTIPAGHQVLMNIGLDLQIPQGLYREIETPWNCSRIEPLVAHGIVLPNYGPIKVLFANLNHSPVEVKHHQIVAYLHLLPVEEMMEIHNFGTLDEFGLPSEELIPSVVCTIIPQEQLKGLIVAQQDTALALFEKYKGIFAKDDFDLGCAHNTLQHINTGKEFPIHLCPIQPSRASDAAVNEEIGKLVQLGLLVSSKSP</sequence>
<evidence type="ECO:0000313" key="1">
    <source>
        <dbReference type="EMBL" id="KAJ9051351.1"/>
    </source>
</evidence>
<name>A0ACC2RMR7_9FUNG</name>
<dbReference type="Proteomes" id="UP001165960">
    <property type="component" value="Unassembled WGS sequence"/>
</dbReference>
<evidence type="ECO:0000313" key="2">
    <source>
        <dbReference type="Proteomes" id="UP001165960"/>
    </source>
</evidence>
<gene>
    <name evidence="1" type="primary">DDI1_27</name>
    <name evidence="1" type="ORF">DSO57_1005354</name>
</gene>
<proteinExistence type="predicted"/>
<protein>
    <submittedName>
        <fullName evidence="1">DNA damage-inducible protein 1</fullName>
    </submittedName>
</protein>